<dbReference type="Proteomes" id="UP001345219">
    <property type="component" value="Chromosome 3"/>
</dbReference>
<dbReference type="PANTHER" id="PTHR33237:SF46">
    <property type="entry name" value="OS01G0606100 PROTEIN"/>
    <property type="match status" value="1"/>
</dbReference>
<name>A0AAN7QKT8_9MYRT</name>
<dbReference type="PANTHER" id="PTHR33237">
    <property type="entry name" value="F2P16.13 PROTEIN-RELATED"/>
    <property type="match status" value="1"/>
</dbReference>
<reference evidence="1 2" key="1">
    <citation type="journal article" date="2023" name="Hortic Res">
        <title>Pangenome of water caltrop reveals structural variations and asymmetric subgenome divergence after allopolyploidization.</title>
        <authorList>
            <person name="Zhang X."/>
            <person name="Chen Y."/>
            <person name="Wang L."/>
            <person name="Yuan Y."/>
            <person name="Fang M."/>
            <person name="Shi L."/>
            <person name="Lu R."/>
            <person name="Comes H.P."/>
            <person name="Ma Y."/>
            <person name="Chen Y."/>
            <person name="Huang G."/>
            <person name="Zhou Y."/>
            <person name="Zheng Z."/>
            <person name="Qiu Y."/>
        </authorList>
    </citation>
    <scope>NUCLEOTIDE SEQUENCE [LARGE SCALE GENOMIC DNA]</scope>
    <source>
        <tissue evidence="1">Roots</tissue>
    </source>
</reference>
<sequence length="168" mass="18780">MIHVMPSPAKDGPRSVRRAASAILLSISALLSLLTTKACRASKKLRFQYRSYNKERNLGYYYHEPPEEADSVMSPRASLRRRPNELLTSMSSKAIKLVLGRQKAAAGGRDEVEEDFGDGGVWQRAILMGDKCQPLDFSGVIYYDENGRKLNNLPMRSPRASLMPGHLI</sequence>
<dbReference type="EMBL" id="JAXIOK010000006">
    <property type="protein sequence ID" value="KAK4767945.1"/>
    <property type="molecule type" value="Genomic_DNA"/>
</dbReference>
<evidence type="ECO:0000313" key="2">
    <source>
        <dbReference type="Proteomes" id="UP001345219"/>
    </source>
</evidence>
<organism evidence="1 2">
    <name type="scientific">Trapa incisa</name>
    <dbReference type="NCBI Taxonomy" id="236973"/>
    <lineage>
        <taxon>Eukaryota</taxon>
        <taxon>Viridiplantae</taxon>
        <taxon>Streptophyta</taxon>
        <taxon>Embryophyta</taxon>
        <taxon>Tracheophyta</taxon>
        <taxon>Spermatophyta</taxon>
        <taxon>Magnoliopsida</taxon>
        <taxon>eudicotyledons</taxon>
        <taxon>Gunneridae</taxon>
        <taxon>Pentapetalae</taxon>
        <taxon>rosids</taxon>
        <taxon>malvids</taxon>
        <taxon>Myrtales</taxon>
        <taxon>Lythraceae</taxon>
        <taxon>Trapa</taxon>
    </lineage>
</organism>
<accession>A0AAN7QKT8</accession>
<evidence type="ECO:0000313" key="1">
    <source>
        <dbReference type="EMBL" id="KAK4767945.1"/>
    </source>
</evidence>
<protein>
    <submittedName>
        <fullName evidence="1">Uncharacterized protein</fullName>
    </submittedName>
</protein>
<dbReference type="AlphaFoldDB" id="A0AAN7QKT8"/>
<gene>
    <name evidence="1" type="ORF">SAY87_003086</name>
</gene>
<proteinExistence type="predicted"/>
<keyword evidence="2" id="KW-1185">Reference proteome</keyword>
<comment type="caution">
    <text evidence="1">The sequence shown here is derived from an EMBL/GenBank/DDBJ whole genome shotgun (WGS) entry which is preliminary data.</text>
</comment>